<comment type="caution">
    <text evidence="2">The sequence shown here is derived from an EMBL/GenBank/DDBJ whole genome shotgun (WGS) entry which is preliminary data.</text>
</comment>
<dbReference type="Proteomes" id="UP001589608">
    <property type="component" value="Unassembled WGS sequence"/>
</dbReference>
<feature type="compositionally biased region" description="Low complexity" evidence="1">
    <location>
        <begin position="54"/>
        <end position="67"/>
    </location>
</feature>
<dbReference type="EMBL" id="JBHMCA010000052">
    <property type="protein sequence ID" value="MFB9447215.1"/>
    <property type="molecule type" value="Genomic_DNA"/>
</dbReference>
<reference evidence="2 3" key="1">
    <citation type="submission" date="2024-09" db="EMBL/GenBank/DDBJ databases">
        <authorList>
            <person name="Sun Q."/>
            <person name="Mori K."/>
        </authorList>
    </citation>
    <scope>NUCLEOTIDE SEQUENCE [LARGE SCALE GENOMIC DNA]</scope>
    <source>
        <strain evidence="2 3">JCM 3307</strain>
    </source>
</reference>
<dbReference type="RefSeq" id="WP_223092532.1">
    <property type="nucleotide sequence ID" value="NZ_CP061913.1"/>
</dbReference>
<organism evidence="2 3">
    <name type="scientific">Dactylosporangium vinaceum</name>
    <dbReference type="NCBI Taxonomy" id="53362"/>
    <lineage>
        <taxon>Bacteria</taxon>
        <taxon>Bacillati</taxon>
        <taxon>Actinomycetota</taxon>
        <taxon>Actinomycetes</taxon>
        <taxon>Micromonosporales</taxon>
        <taxon>Micromonosporaceae</taxon>
        <taxon>Dactylosporangium</taxon>
    </lineage>
</organism>
<feature type="compositionally biased region" description="Polar residues" evidence="1">
    <location>
        <begin position="78"/>
        <end position="95"/>
    </location>
</feature>
<evidence type="ECO:0000313" key="2">
    <source>
        <dbReference type="EMBL" id="MFB9447215.1"/>
    </source>
</evidence>
<accession>A0ABV5MED4</accession>
<feature type="region of interest" description="Disordered" evidence="1">
    <location>
        <begin position="45"/>
        <end position="111"/>
    </location>
</feature>
<protein>
    <submittedName>
        <fullName evidence="2">PRC-barrel domain-containing protein</fullName>
    </submittedName>
</protein>
<name>A0ABV5MED4_9ACTN</name>
<keyword evidence="3" id="KW-1185">Reference proteome</keyword>
<gene>
    <name evidence="2" type="ORF">ACFFTR_29335</name>
</gene>
<proteinExistence type="predicted"/>
<evidence type="ECO:0000313" key="3">
    <source>
        <dbReference type="Proteomes" id="UP001589608"/>
    </source>
</evidence>
<evidence type="ECO:0000256" key="1">
    <source>
        <dbReference type="SAM" id="MobiDB-lite"/>
    </source>
</evidence>
<sequence length="136" mass="13978">MSILIGFDLLERQIVDLAGEAVGKVDDVEVTLGEDGTPRITALLVGPQALGRRPSAAGSVGASAGGSPPSPADCARPSTRTPCASRGTSSPSVTIPSKRAMPSRSPHAANCSPNRLEAWLREHLITRIPGAHHAGN</sequence>